<protein>
    <recommendedName>
        <fullName evidence="2">Vacuolar protein sorting-associated protein 29</fullName>
    </recommendedName>
</protein>
<feature type="domain" description="Calcineurin-like phosphoesterase" evidence="3">
    <location>
        <begin position="8"/>
        <end position="167"/>
    </location>
</feature>
<gene>
    <name evidence="4" type="ORF">AaE_012929</name>
</gene>
<accession>A0A6A4ZF37</accession>
<organism evidence="4 5">
    <name type="scientific">Aphanomyces astaci</name>
    <name type="common">Crayfish plague agent</name>
    <dbReference type="NCBI Taxonomy" id="112090"/>
    <lineage>
        <taxon>Eukaryota</taxon>
        <taxon>Sar</taxon>
        <taxon>Stramenopiles</taxon>
        <taxon>Oomycota</taxon>
        <taxon>Saprolegniomycetes</taxon>
        <taxon>Saprolegniales</taxon>
        <taxon>Verrucalvaceae</taxon>
        <taxon>Aphanomyces</taxon>
    </lineage>
</organism>
<dbReference type="InterPro" id="IPR000979">
    <property type="entry name" value="Phosphodiesterase_MJ0936/Vps29"/>
</dbReference>
<reference evidence="4 5" key="1">
    <citation type="submission" date="2019-06" db="EMBL/GenBank/DDBJ databases">
        <title>Genomics analysis of Aphanomyces spp. identifies a new class of oomycete effector associated with host adaptation.</title>
        <authorList>
            <person name="Gaulin E."/>
        </authorList>
    </citation>
    <scope>NUCLEOTIDE SEQUENCE [LARGE SCALE GENOMIC DNA]</scope>
    <source>
        <strain evidence="4 5">E</strain>
    </source>
</reference>
<dbReference type="PANTHER" id="PTHR11124">
    <property type="entry name" value="VACUOLAR SORTING PROTEIN VPS29"/>
    <property type="match status" value="1"/>
</dbReference>
<evidence type="ECO:0000259" key="3">
    <source>
        <dbReference type="Pfam" id="PF12850"/>
    </source>
</evidence>
<sequence length="234" mass="26622">MADFGELVLVLGDMHIPHRAVDIPEKFKKMLVPNKMQHVLCTGNMVTKEQYDELRGLAPNVHIVRGDFDESSNYPDKKVITIGQFRIGLCHGHQARPPTCDSFFLTTTSPYIDRSMGRRRLPRGVAAQVERGHFDHWAHPPVSTSWYNLHVQHGKWFVNPGSITGAYSTCTQYVQPTLHLPQICHVHHYGRRDVVPSFILMAIQGPKVVAYVYELKDGDNVVVSKTEFVKQHDK</sequence>
<dbReference type="VEuPathDB" id="FungiDB:H257_07184"/>
<evidence type="ECO:0000313" key="4">
    <source>
        <dbReference type="EMBL" id="KAF0709236.1"/>
    </source>
</evidence>
<comment type="similarity">
    <text evidence="1">Belongs to the VPS29 family.</text>
</comment>
<proteinExistence type="inferred from homology"/>
<dbReference type="InterPro" id="IPR029052">
    <property type="entry name" value="Metallo-depent_PP-like"/>
</dbReference>
<dbReference type="Proteomes" id="UP000469452">
    <property type="component" value="Unassembled WGS sequence"/>
</dbReference>
<evidence type="ECO:0000256" key="1">
    <source>
        <dbReference type="ARBA" id="ARBA00005945"/>
    </source>
</evidence>
<evidence type="ECO:0000313" key="5">
    <source>
        <dbReference type="Proteomes" id="UP000469452"/>
    </source>
</evidence>
<comment type="caution">
    <text evidence="4">The sequence shown here is derived from an EMBL/GenBank/DDBJ whole genome shotgun (WGS) entry which is preliminary data.</text>
</comment>
<dbReference type="AlphaFoldDB" id="A0A6A4ZF37"/>
<dbReference type="Pfam" id="PF12850">
    <property type="entry name" value="Metallophos_2"/>
    <property type="match status" value="1"/>
</dbReference>
<dbReference type="InterPro" id="IPR024654">
    <property type="entry name" value="Calcineurin-like_PHP_lpxH"/>
</dbReference>
<dbReference type="EMBL" id="VJMI01018829">
    <property type="protein sequence ID" value="KAF0709236.1"/>
    <property type="molecule type" value="Genomic_DNA"/>
</dbReference>
<dbReference type="SUPFAM" id="SSF56300">
    <property type="entry name" value="Metallo-dependent phosphatases"/>
    <property type="match status" value="1"/>
</dbReference>
<evidence type="ECO:0000256" key="2">
    <source>
        <dbReference type="ARBA" id="ARBA00017767"/>
    </source>
</evidence>
<dbReference type="Gene3D" id="3.60.21.10">
    <property type="match status" value="2"/>
</dbReference>
<name>A0A6A4ZF37_APHAT</name>